<organism evidence="1 2">
    <name type="scientific">Anolis carolinensis</name>
    <name type="common">Green anole</name>
    <name type="synonym">American chameleon</name>
    <dbReference type="NCBI Taxonomy" id="28377"/>
    <lineage>
        <taxon>Eukaryota</taxon>
        <taxon>Metazoa</taxon>
        <taxon>Chordata</taxon>
        <taxon>Craniata</taxon>
        <taxon>Vertebrata</taxon>
        <taxon>Euteleostomi</taxon>
        <taxon>Lepidosauria</taxon>
        <taxon>Squamata</taxon>
        <taxon>Bifurcata</taxon>
        <taxon>Unidentata</taxon>
        <taxon>Episquamata</taxon>
        <taxon>Toxicofera</taxon>
        <taxon>Iguania</taxon>
        <taxon>Dactyloidae</taxon>
        <taxon>Anolis</taxon>
    </lineage>
</organism>
<reference evidence="1" key="2">
    <citation type="submission" date="2025-08" db="UniProtKB">
        <authorList>
            <consortium name="Ensembl"/>
        </authorList>
    </citation>
    <scope>IDENTIFICATION</scope>
</reference>
<dbReference type="Bgee" id="ENSACAG00000028784">
    <property type="expression patterns" value="Expressed in lung and 9 other cell types or tissues"/>
</dbReference>
<protein>
    <submittedName>
        <fullName evidence="1">Sperm microtubule inner protein 11</fullName>
    </submittedName>
</protein>
<dbReference type="RefSeq" id="XP_003217003.1">
    <property type="nucleotide sequence ID" value="XM_003216955.4"/>
</dbReference>
<dbReference type="eggNOG" id="ENOG502S7R5">
    <property type="taxonomic scope" value="Eukaryota"/>
</dbReference>
<dbReference type="GO" id="GO:0030317">
    <property type="term" value="P:flagellated sperm motility"/>
    <property type="evidence" value="ECO:0007669"/>
    <property type="project" value="Ensembl"/>
</dbReference>
<sequence length="138" mass="16132">MTFFGLTFCGYQDPFRDRRLTLPQHEVPVGKPSPKLELFHPKLPPIGPAGYDGTIHQGSYDKYREAVKRMQLKKNPNQEYRMPVTCAQDIGWWLPLDRSVKPEDAIPWMRTPRYPQLRSSMTKFVDRMGISNPLFTMF</sequence>
<dbReference type="CTD" id="255411"/>
<dbReference type="OrthoDB" id="7085216at2759"/>
<dbReference type="HOGENOM" id="CLU_129931_0_0_1"/>
<dbReference type="PANTHER" id="PTHR35263">
    <property type="entry name" value="TESTIS-EXPRESSED PROTEIN 49"/>
    <property type="match status" value="1"/>
</dbReference>
<dbReference type="GeneTree" id="ENSGT00390000010327"/>
<dbReference type="InParanoid" id="R4GBE9"/>
<name>R4GBE9_ANOCA</name>
<reference evidence="1" key="3">
    <citation type="submission" date="2025-09" db="UniProtKB">
        <authorList>
            <consortium name="Ensembl"/>
        </authorList>
    </citation>
    <scope>IDENTIFICATION</scope>
</reference>
<dbReference type="Pfam" id="PF22593">
    <property type="entry name" value="SPMIP11"/>
    <property type="match status" value="1"/>
</dbReference>
<dbReference type="GeneID" id="100563325"/>
<dbReference type="Ensembl" id="ENSACAT00000030041.2">
    <property type="protein sequence ID" value="ENSACAP00000022624.1"/>
    <property type="gene ID" value="ENSACAG00000028784.2"/>
</dbReference>
<accession>R4GBE9</accession>
<evidence type="ECO:0000313" key="2">
    <source>
        <dbReference type="Proteomes" id="UP000001646"/>
    </source>
</evidence>
<keyword evidence="2" id="KW-1185">Reference proteome</keyword>
<dbReference type="PANTHER" id="PTHR35263:SF1">
    <property type="entry name" value="TESTIS-EXPRESSED PROTEIN 49"/>
    <property type="match status" value="1"/>
</dbReference>
<dbReference type="GO" id="GO:0036126">
    <property type="term" value="C:sperm flagellum"/>
    <property type="evidence" value="ECO:0007669"/>
    <property type="project" value="Ensembl"/>
</dbReference>
<dbReference type="AlphaFoldDB" id="R4GBE9"/>
<dbReference type="Proteomes" id="UP000001646">
    <property type="component" value="Chromosome 2"/>
</dbReference>
<dbReference type="GO" id="GO:0160111">
    <property type="term" value="C:axonemal A tubule inner sheath"/>
    <property type="evidence" value="ECO:0000318"/>
    <property type="project" value="GO_Central"/>
</dbReference>
<dbReference type="InterPro" id="IPR038775">
    <property type="entry name" value="SPMIP11"/>
</dbReference>
<evidence type="ECO:0000313" key="1">
    <source>
        <dbReference type="Ensembl" id="ENSACAP00000022624.1"/>
    </source>
</evidence>
<proteinExistence type="predicted"/>
<dbReference type="KEGG" id="acs:100563325"/>
<gene>
    <name evidence="1" type="primary">SPMIP11</name>
</gene>
<reference evidence="1 2" key="1">
    <citation type="submission" date="2009-12" db="EMBL/GenBank/DDBJ databases">
        <title>The Genome Sequence of Anolis carolinensis (Green Anole Lizard).</title>
        <authorList>
            <consortium name="The Genome Sequencing Platform"/>
            <person name="Di Palma F."/>
            <person name="Alfoldi J."/>
            <person name="Heiman D."/>
            <person name="Young S."/>
            <person name="Grabherr M."/>
            <person name="Johnson J."/>
            <person name="Lander E.S."/>
            <person name="Lindblad-Toh K."/>
        </authorList>
    </citation>
    <scope>NUCLEOTIDE SEQUENCE [LARGE SCALE GENOMIC DNA]</scope>
    <source>
        <strain evidence="1 2">JBL SC #1</strain>
    </source>
</reference>